<dbReference type="Proteomes" id="UP000321287">
    <property type="component" value="Unassembled WGS sequence"/>
</dbReference>
<dbReference type="SUPFAM" id="SSF56349">
    <property type="entry name" value="DNA breaking-rejoining enzymes"/>
    <property type="match status" value="1"/>
</dbReference>
<dbReference type="InterPro" id="IPR011010">
    <property type="entry name" value="DNA_brk_join_enz"/>
</dbReference>
<evidence type="ECO:0000313" key="3">
    <source>
        <dbReference type="Proteomes" id="UP000321287"/>
    </source>
</evidence>
<dbReference type="InterPro" id="IPR013762">
    <property type="entry name" value="Integrase-like_cat_sf"/>
</dbReference>
<dbReference type="GO" id="GO:0006310">
    <property type="term" value="P:DNA recombination"/>
    <property type="evidence" value="ECO:0007669"/>
    <property type="project" value="UniProtKB-KW"/>
</dbReference>
<evidence type="ECO:0008006" key="4">
    <source>
        <dbReference type="Google" id="ProtNLM"/>
    </source>
</evidence>
<dbReference type="GO" id="GO:0003677">
    <property type="term" value="F:DNA binding"/>
    <property type="evidence" value="ECO:0007669"/>
    <property type="project" value="InterPro"/>
</dbReference>
<evidence type="ECO:0000256" key="1">
    <source>
        <dbReference type="ARBA" id="ARBA00023172"/>
    </source>
</evidence>
<organism evidence="2 3">
    <name type="scientific">Asaia bogorensis NBRC 16594</name>
    <dbReference type="NCBI Taxonomy" id="1231624"/>
    <lineage>
        <taxon>Bacteria</taxon>
        <taxon>Pseudomonadati</taxon>
        <taxon>Pseudomonadota</taxon>
        <taxon>Alphaproteobacteria</taxon>
        <taxon>Acetobacterales</taxon>
        <taxon>Acetobacteraceae</taxon>
        <taxon>Asaia</taxon>
    </lineage>
</organism>
<dbReference type="EMBL" id="BJVS01000005">
    <property type="protein sequence ID" value="GEL54037.1"/>
    <property type="molecule type" value="Genomic_DNA"/>
</dbReference>
<keyword evidence="1" id="KW-0233">DNA recombination</keyword>
<comment type="caution">
    <text evidence="2">The sequence shown here is derived from an EMBL/GenBank/DDBJ whole genome shotgun (WGS) entry which is preliminary data.</text>
</comment>
<name>A0AAN4R427_9PROT</name>
<sequence>MRKAAARRLAEAGCTPHQIAAITGHKTLSEIERYTRAADQKKLAEEAMKRMEIVKRVREGL</sequence>
<proteinExistence type="predicted"/>
<gene>
    <name evidence="2" type="ORF">ABO01nite_20440</name>
</gene>
<dbReference type="GO" id="GO:0015074">
    <property type="term" value="P:DNA integration"/>
    <property type="evidence" value="ECO:0007669"/>
    <property type="project" value="InterPro"/>
</dbReference>
<protein>
    <recommendedName>
        <fullName evidence="4">Tyr recombinase domain-containing protein</fullName>
    </recommendedName>
</protein>
<dbReference type="AlphaFoldDB" id="A0AAN4R427"/>
<accession>A0AAN4R427</accession>
<reference evidence="2 3" key="1">
    <citation type="submission" date="2019-07" db="EMBL/GenBank/DDBJ databases">
        <title>Whole genome shotgun sequence of Asaia bogorensis NBRC 16594.</title>
        <authorList>
            <person name="Hosoyama A."/>
            <person name="Uohara A."/>
            <person name="Ohji S."/>
            <person name="Ichikawa N."/>
        </authorList>
    </citation>
    <scope>NUCLEOTIDE SEQUENCE [LARGE SCALE GENOMIC DNA]</scope>
    <source>
        <strain evidence="2 3">NBRC 16594</strain>
    </source>
</reference>
<evidence type="ECO:0000313" key="2">
    <source>
        <dbReference type="EMBL" id="GEL54037.1"/>
    </source>
</evidence>
<dbReference type="Gene3D" id="1.10.443.10">
    <property type="entry name" value="Intergrase catalytic core"/>
    <property type="match status" value="1"/>
</dbReference>
<keyword evidence="3" id="KW-1185">Reference proteome</keyword>